<feature type="repeat" description="ANK" evidence="3">
    <location>
        <begin position="201"/>
        <end position="233"/>
    </location>
</feature>
<dbReference type="SMART" id="SM00248">
    <property type="entry name" value="ANK"/>
    <property type="match status" value="22"/>
</dbReference>
<dbReference type="Pfam" id="PF13637">
    <property type="entry name" value="Ank_4"/>
    <property type="match status" value="2"/>
</dbReference>
<dbReference type="Pfam" id="PF06985">
    <property type="entry name" value="HET"/>
    <property type="match status" value="1"/>
</dbReference>
<evidence type="ECO:0000256" key="3">
    <source>
        <dbReference type="PROSITE-ProRule" id="PRU00023"/>
    </source>
</evidence>
<feature type="repeat" description="ANK" evidence="3">
    <location>
        <begin position="867"/>
        <end position="899"/>
    </location>
</feature>
<feature type="repeat" description="ANK" evidence="3">
    <location>
        <begin position="391"/>
        <end position="423"/>
    </location>
</feature>
<evidence type="ECO:0000313" key="6">
    <source>
        <dbReference type="Proteomes" id="UP001148614"/>
    </source>
</evidence>
<reference evidence="5" key="1">
    <citation type="submission" date="2022-07" db="EMBL/GenBank/DDBJ databases">
        <title>Genome Sequence of Xylaria arbuscula.</title>
        <authorList>
            <person name="Buettner E."/>
        </authorList>
    </citation>
    <scope>NUCLEOTIDE SEQUENCE</scope>
    <source>
        <strain evidence="5">VT107</strain>
    </source>
</reference>
<evidence type="ECO:0000313" key="5">
    <source>
        <dbReference type="EMBL" id="KAJ3567559.1"/>
    </source>
</evidence>
<feature type="repeat" description="ANK" evidence="3">
    <location>
        <begin position="689"/>
        <end position="721"/>
    </location>
</feature>
<dbReference type="Gene3D" id="1.25.40.20">
    <property type="entry name" value="Ankyrin repeat-containing domain"/>
    <property type="match status" value="4"/>
</dbReference>
<keyword evidence="2 3" id="KW-0040">ANK repeat</keyword>
<evidence type="ECO:0000256" key="1">
    <source>
        <dbReference type="ARBA" id="ARBA00022737"/>
    </source>
</evidence>
<dbReference type="PRINTS" id="PR01415">
    <property type="entry name" value="ANKYRIN"/>
</dbReference>
<dbReference type="PANTHER" id="PTHR24198:SF165">
    <property type="entry name" value="ANKYRIN REPEAT-CONTAINING PROTEIN-RELATED"/>
    <property type="match status" value="1"/>
</dbReference>
<feature type="repeat" description="ANK" evidence="3">
    <location>
        <begin position="623"/>
        <end position="655"/>
    </location>
</feature>
<feature type="repeat" description="ANK" evidence="3">
    <location>
        <begin position="491"/>
        <end position="523"/>
    </location>
</feature>
<dbReference type="EMBL" id="JANPWZ010001227">
    <property type="protein sequence ID" value="KAJ3567559.1"/>
    <property type="molecule type" value="Genomic_DNA"/>
</dbReference>
<accession>A0A9W8TJV1</accession>
<feature type="repeat" description="ANK" evidence="3">
    <location>
        <begin position="457"/>
        <end position="489"/>
    </location>
</feature>
<dbReference type="InterPro" id="IPR036770">
    <property type="entry name" value="Ankyrin_rpt-contain_sf"/>
</dbReference>
<dbReference type="VEuPathDB" id="FungiDB:F4678DRAFT_323760"/>
<comment type="caution">
    <text evidence="5">The sequence shown here is derived from an EMBL/GenBank/DDBJ whole genome shotgun (WGS) entry which is preliminary data.</text>
</comment>
<dbReference type="PROSITE" id="PS50088">
    <property type="entry name" value="ANK_REPEAT"/>
    <property type="match status" value="13"/>
</dbReference>
<organism evidence="5 6">
    <name type="scientific">Xylaria arbuscula</name>
    <dbReference type="NCBI Taxonomy" id="114810"/>
    <lineage>
        <taxon>Eukaryota</taxon>
        <taxon>Fungi</taxon>
        <taxon>Dikarya</taxon>
        <taxon>Ascomycota</taxon>
        <taxon>Pezizomycotina</taxon>
        <taxon>Sordariomycetes</taxon>
        <taxon>Xylariomycetidae</taxon>
        <taxon>Xylariales</taxon>
        <taxon>Xylariaceae</taxon>
        <taxon>Xylaria</taxon>
    </lineage>
</organism>
<dbReference type="Pfam" id="PF12796">
    <property type="entry name" value="Ank_2"/>
    <property type="match status" value="5"/>
</dbReference>
<dbReference type="InterPro" id="IPR010730">
    <property type="entry name" value="HET"/>
</dbReference>
<evidence type="ECO:0000256" key="2">
    <source>
        <dbReference type="ARBA" id="ARBA00023043"/>
    </source>
</evidence>
<feature type="repeat" description="ANK" evidence="3">
    <location>
        <begin position="259"/>
        <end position="291"/>
    </location>
</feature>
<feature type="repeat" description="ANK" evidence="3">
    <location>
        <begin position="722"/>
        <end position="754"/>
    </location>
</feature>
<sequence length="1689" mass="187392">MFASPPIHHLGSVGAFAVVVYYLASPRIEVITSSPEGSAWLGWEVAVCFGSASYNSESAASQAPMMLERGKASALSQVLSNLNRHHTPQLTIATSTQRDRVQAFNILLIIKMDLVSRKTIRLLRDKGFKKSLVTNETKEDALLWAAKKNHEHIVQALLDEGASLENDVGEDARLIAAAFGSCKVLEVLHASKADMSVTDDEGWNAIHYASSFGRCDAIRLLINFGVDHRAQTDGSPSRSFLDVKNDIQEVIQRLFDIEPKRTPIHTAVMYGQLNAMKLLLELESEITERTTDVEALLRLAVHCRHPAIIDYLLENRPSPAKFNWDEGLAFVGAVARNEVDSLQVLLRHVHVEDNRGLLGDWISEAVRQGSVEAIKLLEQYLPLQDLVTDFQRFTLLHAAVMNDSSAVVQFLIACGYDIEARSDHGLTPLLLSIDRRSRASAQVLIERGANLRAKDDNELGSLHLAIRNGDEKVARLLIKYGADVEAQTANDGLTPLIMAADLGYLEIVCILLESGAPVNSKDRRSWSALHHAAYRGWNGVVEELLSHGADPTSEADDRIRPLTLASNGGHRNIEVLLAGRTHITRTSQAQLPTLLVRAAGSGNLAELTRLLMKGVDINATDPNGQTALSKAAENGRTSVIDFLIHKGAHLDSRDTSSESPLWWAAWYGHLQALELLLGSGVLPDCADRDGCTPLCVASLRGRTDIVAVLLKNGSDPDFATSYGMTPLLFAVREGHTDVAKLLLQAGADIDHATSDGATAFSLAEAGDPVDIALIDLLRSHWRMNSRKPLTSIQEGLSSARLERYAERLPYAAGDGRIPELFRLLRTGISINGTNGKVPLLFAAMKAQDDAIRMLLKNGANVHSRNEEGKSAMHLAAASGFTSTMMLLYEEGTKIECRDMNDWRPFHEACYYGHRLAAQLLLDWGAKNRGTDVNIADTWGITPLCRAVEAGDLPIAALLLAKGATLAPDPGTNLSPLCFAARGGFEDLIELLVNYGDEPNYIARDSSTPILLAAKHGHAIAVALLIEKGADANIADDEGRTPLSYAKENGHEATVKILSQAAMVLLANESALRRREQQGLKQRQLYKYHPLPKSGNYVRIMELQPGKSGDVISFSLYAMRLKDSPPFEGLSYEWKEKTGTVPVECHRERLLITPNCMAAFKRIRSNTEIMTLWVDAICINQEDNAERSEQVAMMARIFSRAKRVLMWIGEEKESTEAALTQVSKLHDLGIPLCDELGGDPYLDNEKLRKQEDVQELVEQVTADKIALEGLADLLLRPYLTRAWIFQEILLARNRGVVICGKQICQWDALRTGLRVFQGLVNVLPTAKVFDGIIQCTTSHKMKQLYFDDIVRHMSAFAASDPRDIIFAALSLVNAYNAATDIPRPTADYTLTVQQVPLLKYRDLLASNVSTTPISLDVDGCVFDKVSLVLPVTVGTDMYHLFKCVVEFLAKFGRSIYDPYFGNNHWEDMPRKERKSTGIFNSAQQYIGKRSMIRSRIKTYGIGRRRAIKNHYKRRGSRPGQNTNLHAFLATIFHRSLWLVKPDGDIAAYFAWKLSVDNNELPRFAKRPPRNFQGLINGWRNASRRRPDYDFETRYKIERGAAGHNSRYITNYQYVFVLTENGYMGIANCNTTEKGMLIALIGGCYDLVTLRRSVEGWYELVDRIKLNHLGGFPRCLQDLCGARKVERLEIR</sequence>
<dbReference type="PROSITE" id="PS50297">
    <property type="entry name" value="ANK_REP_REGION"/>
    <property type="match status" value="11"/>
</dbReference>
<dbReference type="VEuPathDB" id="FungiDB:F4678DRAFT_480852"/>
<protein>
    <recommendedName>
        <fullName evidence="4">Heterokaryon incompatibility domain-containing protein</fullName>
    </recommendedName>
</protein>
<dbReference type="InterPro" id="IPR002110">
    <property type="entry name" value="Ankyrin_rpt"/>
</dbReference>
<feature type="repeat" description="ANK" evidence="3">
    <location>
        <begin position="834"/>
        <end position="866"/>
    </location>
</feature>
<dbReference type="Proteomes" id="UP001148614">
    <property type="component" value="Unassembled WGS sequence"/>
</dbReference>
<evidence type="ECO:0000259" key="4">
    <source>
        <dbReference type="Pfam" id="PF06985"/>
    </source>
</evidence>
<dbReference type="Pfam" id="PF13606">
    <property type="entry name" value="Ank_3"/>
    <property type="match status" value="1"/>
</dbReference>
<feature type="domain" description="Heterokaryon incompatibility" evidence="4">
    <location>
        <begin position="1126"/>
        <end position="1286"/>
    </location>
</feature>
<gene>
    <name evidence="5" type="ORF">NPX13_g6723</name>
</gene>
<name>A0A9W8TJV1_9PEZI</name>
<dbReference type="PANTHER" id="PTHR24198">
    <property type="entry name" value="ANKYRIN REPEAT AND PROTEIN KINASE DOMAIN-CONTAINING PROTEIN"/>
    <property type="match status" value="1"/>
</dbReference>
<feature type="repeat" description="ANK" evidence="3">
    <location>
        <begin position="424"/>
        <end position="456"/>
    </location>
</feature>
<dbReference type="Pfam" id="PF00023">
    <property type="entry name" value="Ank"/>
    <property type="match status" value="1"/>
</dbReference>
<keyword evidence="6" id="KW-1185">Reference proteome</keyword>
<feature type="repeat" description="ANK" evidence="3">
    <location>
        <begin position="1004"/>
        <end position="1036"/>
    </location>
</feature>
<dbReference type="SUPFAM" id="SSF48403">
    <property type="entry name" value="Ankyrin repeat"/>
    <property type="match status" value="3"/>
</dbReference>
<feature type="repeat" description="ANK" evidence="3">
    <location>
        <begin position="524"/>
        <end position="556"/>
    </location>
</feature>
<proteinExistence type="predicted"/>
<keyword evidence="1" id="KW-0677">Repeat</keyword>